<sequence>MKIFKNIKPEFTDERGEITTILDDGKTAIRGVLIITSKKGSVRGNHYQKKDSHYCYVLVGKMKYFEKPINADNSKMKTAVLKKGDMVYTPPMVVHAFRFLENTTWVCLATKSRKNGAYEEDTVRVKLI</sequence>
<proteinExistence type="predicted"/>
<protein>
    <recommendedName>
        <fullName evidence="1">Cupin type-1 domain-containing protein</fullName>
    </recommendedName>
</protein>
<dbReference type="AlphaFoldDB" id="A0A1G1ZLC7"/>
<evidence type="ECO:0000313" key="3">
    <source>
        <dbReference type="Proteomes" id="UP000177942"/>
    </source>
</evidence>
<accession>A0A1G1ZLC7</accession>
<reference evidence="2 3" key="1">
    <citation type="journal article" date="2016" name="Nat. Commun.">
        <title>Thousands of microbial genomes shed light on interconnected biogeochemical processes in an aquifer system.</title>
        <authorList>
            <person name="Anantharaman K."/>
            <person name="Brown C.T."/>
            <person name="Hug L.A."/>
            <person name="Sharon I."/>
            <person name="Castelle C.J."/>
            <person name="Probst A.J."/>
            <person name="Thomas B.C."/>
            <person name="Singh A."/>
            <person name="Wilkins M.J."/>
            <person name="Karaoz U."/>
            <person name="Brodie E.L."/>
            <person name="Williams K.H."/>
            <person name="Hubbard S.S."/>
            <person name="Banfield J.F."/>
        </authorList>
    </citation>
    <scope>NUCLEOTIDE SEQUENCE [LARGE SCALE GENOMIC DNA]</scope>
</reference>
<organism evidence="2 3">
    <name type="scientific">Candidatus Harrisonbacteria bacterium RIFCSPLOWO2_01_FULL_44_18</name>
    <dbReference type="NCBI Taxonomy" id="1798407"/>
    <lineage>
        <taxon>Bacteria</taxon>
        <taxon>Candidatus Harrisoniibacteriota</taxon>
    </lineage>
</organism>
<dbReference type="SUPFAM" id="SSF51182">
    <property type="entry name" value="RmlC-like cupins"/>
    <property type="match status" value="1"/>
</dbReference>
<evidence type="ECO:0000313" key="2">
    <source>
        <dbReference type="EMBL" id="OGY65354.1"/>
    </source>
</evidence>
<dbReference type="InterPro" id="IPR006045">
    <property type="entry name" value="Cupin_1"/>
</dbReference>
<comment type="caution">
    <text evidence="2">The sequence shown here is derived from an EMBL/GenBank/DDBJ whole genome shotgun (WGS) entry which is preliminary data.</text>
</comment>
<dbReference type="Proteomes" id="UP000177942">
    <property type="component" value="Unassembled WGS sequence"/>
</dbReference>
<dbReference type="Gene3D" id="2.60.120.10">
    <property type="entry name" value="Jelly Rolls"/>
    <property type="match status" value="1"/>
</dbReference>
<feature type="domain" description="Cupin type-1" evidence="1">
    <location>
        <begin position="33"/>
        <end position="115"/>
    </location>
</feature>
<gene>
    <name evidence="2" type="ORF">A3A16_02810</name>
</gene>
<evidence type="ECO:0000259" key="1">
    <source>
        <dbReference type="Pfam" id="PF00190"/>
    </source>
</evidence>
<dbReference type="STRING" id="1798407.A3A16_02810"/>
<dbReference type="EMBL" id="MHJJ01000011">
    <property type="protein sequence ID" value="OGY65354.1"/>
    <property type="molecule type" value="Genomic_DNA"/>
</dbReference>
<dbReference type="Pfam" id="PF00190">
    <property type="entry name" value="Cupin_1"/>
    <property type="match status" value="1"/>
</dbReference>
<dbReference type="InterPro" id="IPR011051">
    <property type="entry name" value="RmlC_Cupin_sf"/>
</dbReference>
<name>A0A1G1ZLC7_9BACT</name>
<dbReference type="InterPro" id="IPR014710">
    <property type="entry name" value="RmlC-like_jellyroll"/>
</dbReference>